<keyword evidence="2" id="KW-1185">Reference proteome</keyword>
<evidence type="ECO:0008006" key="3">
    <source>
        <dbReference type="Google" id="ProtNLM"/>
    </source>
</evidence>
<reference evidence="2" key="1">
    <citation type="journal article" date="2019" name="Int. J. Syst. Evol. Microbiol.">
        <title>The Global Catalogue of Microorganisms (GCM) 10K type strain sequencing project: providing services to taxonomists for standard genome sequencing and annotation.</title>
        <authorList>
            <consortium name="The Broad Institute Genomics Platform"/>
            <consortium name="The Broad Institute Genome Sequencing Center for Infectious Disease"/>
            <person name="Wu L."/>
            <person name="Ma J."/>
        </authorList>
    </citation>
    <scope>NUCLEOTIDE SEQUENCE [LARGE SCALE GENOMIC DNA]</scope>
    <source>
        <strain evidence="2">JCM 18126</strain>
    </source>
</reference>
<dbReference type="EMBL" id="BAABIL010000109">
    <property type="protein sequence ID" value="GAA4968615.1"/>
    <property type="molecule type" value="Genomic_DNA"/>
</dbReference>
<evidence type="ECO:0000313" key="1">
    <source>
        <dbReference type="EMBL" id="GAA4968615.1"/>
    </source>
</evidence>
<name>A0ABP9HDP2_9ACTN</name>
<proteinExistence type="predicted"/>
<gene>
    <name evidence="1" type="ORF">GCM10023225_08660</name>
</gene>
<sequence length="97" mass="10392">MDTAQVRTTAEQLHHVATALGTDITGTGDRSGATGHDGLGERLRRFTADSRHNRTRLAEDVETFAAWCRQVADAVEGTEEQLAEALQNAPSTDGGSR</sequence>
<organism evidence="1 2">
    <name type="scientific">Kineococcus glutinatus</name>
    <dbReference type="NCBI Taxonomy" id="1070872"/>
    <lineage>
        <taxon>Bacteria</taxon>
        <taxon>Bacillati</taxon>
        <taxon>Actinomycetota</taxon>
        <taxon>Actinomycetes</taxon>
        <taxon>Kineosporiales</taxon>
        <taxon>Kineosporiaceae</taxon>
        <taxon>Kineococcus</taxon>
    </lineage>
</organism>
<protein>
    <recommendedName>
        <fullName evidence="3">Excreted virulence factor EspC (Type VII ESX diderm)</fullName>
    </recommendedName>
</protein>
<evidence type="ECO:0000313" key="2">
    <source>
        <dbReference type="Proteomes" id="UP001501195"/>
    </source>
</evidence>
<accession>A0ABP9HDP2</accession>
<dbReference type="Proteomes" id="UP001501195">
    <property type="component" value="Unassembled WGS sequence"/>
</dbReference>
<comment type="caution">
    <text evidence="1">The sequence shown here is derived from an EMBL/GenBank/DDBJ whole genome shotgun (WGS) entry which is preliminary data.</text>
</comment>